<organism evidence="2 3">
    <name type="scientific">Ktedonobacter robiniae</name>
    <dbReference type="NCBI Taxonomy" id="2778365"/>
    <lineage>
        <taxon>Bacteria</taxon>
        <taxon>Bacillati</taxon>
        <taxon>Chloroflexota</taxon>
        <taxon>Ktedonobacteria</taxon>
        <taxon>Ktedonobacterales</taxon>
        <taxon>Ktedonobacteraceae</taxon>
        <taxon>Ktedonobacter</taxon>
    </lineage>
</organism>
<proteinExistence type="predicted"/>
<accession>A0ABQ3USN6</accession>
<reference evidence="2 3" key="1">
    <citation type="journal article" date="2021" name="Int. J. Syst. Evol. Microbiol.">
        <title>Reticulibacter mediterranei gen. nov., sp. nov., within the new family Reticulibacteraceae fam. nov., and Ktedonospora formicarum gen. nov., sp. nov., Ktedonobacter robiniae sp. nov., Dictyobacter formicarum sp. nov. and Dictyobacter arantiisoli sp. nov., belonging to the class Ktedonobacteria.</title>
        <authorList>
            <person name="Yabe S."/>
            <person name="Zheng Y."/>
            <person name="Wang C.M."/>
            <person name="Sakai Y."/>
            <person name="Abe K."/>
            <person name="Yokota A."/>
            <person name="Donadio S."/>
            <person name="Cavaletti L."/>
            <person name="Monciardini P."/>
        </authorList>
    </citation>
    <scope>NUCLEOTIDE SEQUENCE [LARGE SCALE GENOMIC DNA]</scope>
    <source>
        <strain evidence="2 3">SOSP1-30</strain>
    </source>
</reference>
<keyword evidence="1" id="KW-0732">Signal</keyword>
<dbReference type="RefSeq" id="WP_201372232.1">
    <property type="nucleotide sequence ID" value="NZ_BNJG01000001.1"/>
</dbReference>
<dbReference type="EMBL" id="BNJG01000001">
    <property type="protein sequence ID" value="GHO55665.1"/>
    <property type="molecule type" value="Genomic_DNA"/>
</dbReference>
<dbReference type="Proteomes" id="UP000654345">
    <property type="component" value="Unassembled WGS sequence"/>
</dbReference>
<keyword evidence="3" id="KW-1185">Reference proteome</keyword>
<evidence type="ECO:0000313" key="3">
    <source>
        <dbReference type="Proteomes" id="UP000654345"/>
    </source>
</evidence>
<dbReference type="InterPro" id="IPR011659">
    <property type="entry name" value="WD40"/>
</dbReference>
<dbReference type="InterPro" id="IPR011042">
    <property type="entry name" value="6-blade_b-propeller_TolB-like"/>
</dbReference>
<feature type="chain" id="PRO_5045983872" description="Lipoprotein LpqB beta-propeller domain-containing protein" evidence="1">
    <location>
        <begin position="23"/>
        <end position="447"/>
    </location>
</feature>
<evidence type="ECO:0008006" key="4">
    <source>
        <dbReference type="Google" id="ProtNLM"/>
    </source>
</evidence>
<dbReference type="PROSITE" id="PS51257">
    <property type="entry name" value="PROKAR_LIPOPROTEIN"/>
    <property type="match status" value="1"/>
</dbReference>
<sequence>MKRQDLALLALLLLLASLLLIACQPGHDGTKIIGYLKDGQLWTVDANGANSFAIAKQDVPVIGYSWSPNHQIVAFRTLDTDFALTPAARSVLAEQRLGGIIQDAPGAVSTVGIDGGTPIVVAFSNTNARYSNATWNPSGNRLLLRQTSVGDTFQAGNATWWLTQNDQPGGIAAKIFPTSYAFPSFGYTNDLVAGIADKGLFTTTLAGTQQRVLTNQELTGHPLPAGLERVLWQPQHQDTSLLYAQSMDSQPASSGHPAQVQLILHSLKGEQRVLATCACTQFAWSPDGNAILYTTGTSFTILPLNQRHAFSFHADQESTPSWSPDGRFLLLNSPHSLILIDVAHQRTQTLLSSTADTEKGQLGNAADSKALLQPLPNSPWAADSQHFLFLTQQRLSWQGKRLAQGEGLYTVSLTPDGGLQGVPTLVATGAISQPGWTYQDPNTSFLF</sequence>
<gene>
    <name evidence="2" type="ORF">KSB_41400</name>
</gene>
<feature type="signal peptide" evidence="1">
    <location>
        <begin position="1"/>
        <end position="22"/>
    </location>
</feature>
<protein>
    <recommendedName>
        <fullName evidence="4">Lipoprotein LpqB beta-propeller domain-containing protein</fullName>
    </recommendedName>
</protein>
<dbReference type="Pfam" id="PF07676">
    <property type="entry name" value="PD40"/>
    <property type="match status" value="1"/>
</dbReference>
<dbReference type="SUPFAM" id="SSF82171">
    <property type="entry name" value="DPP6 N-terminal domain-like"/>
    <property type="match status" value="1"/>
</dbReference>
<evidence type="ECO:0000256" key="1">
    <source>
        <dbReference type="SAM" id="SignalP"/>
    </source>
</evidence>
<name>A0ABQ3USN6_9CHLR</name>
<dbReference type="Gene3D" id="2.120.10.30">
    <property type="entry name" value="TolB, C-terminal domain"/>
    <property type="match status" value="1"/>
</dbReference>
<comment type="caution">
    <text evidence="2">The sequence shown here is derived from an EMBL/GenBank/DDBJ whole genome shotgun (WGS) entry which is preliminary data.</text>
</comment>
<evidence type="ECO:0000313" key="2">
    <source>
        <dbReference type="EMBL" id="GHO55665.1"/>
    </source>
</evidence>